<evidence type="ECO:0000256" key="1">
    <source>
        <dbReference type="ARBA" id="ARBA00004370"/>
    </source>
</evidence>
<feature type="region of interest" description="Disordered" evidence="8">
    <location>
        <begin position="562"/>
        <end position="584"/>
    </location>
</feature>
<keyword evidence="5" id="KW-0677">Repeat</keyword>
<dbReference type="EMBL" id="CP053418">
    <property type="protein sequence ID" value="QJW85669.1"/>
    <property type="molecule type" value="Genomic_DNA"/>
</dbReference>
<dbReference type="PRINTS" id="PR00313">
    <property type="entry name" value="CABNDNGRPT"/>
</dbReference>
<evidence type="ECO:0000256" key="6">
    <source>
        <dbReference type="ARBA" id="ARBA00023026"/>
    </source>
</evidence>
<proteinExistence type="predicted"/>
<evidence type="ECO:0000313" key="9">
    <source>
        <dbReference type="EMBL" id="QJW85669.1"/>
    </source>
</evidence>
<evidence type="ECO:0000256" key="5">
    <source>
        <dbReference type="ARBA" id="ARBA00022737"/>
    </source>
</evidence>
<feature type="compositionally biased region" description="Basic residues" evidence="8">
    <location>
        <begin position="839"/>
        <end position="868"/>
    </location>
</feature>
<evidence type="ECO:0000256" key="4">
    <source>
        <dbReference type="ARBA" id="ARBA00022656"/>
    </source>
</evidence>
<comment type="subcellular location">
    <subcellularLocation>
        <location evidence="1">Membrane</location>
    </subcellularLocation>
    <subcellularLocation>
        <location evidence="2">Secreted</location>
    </subcellularLocation>
</comment>
<dbReference type="Proteomes" id="UP000500826">
    <property type="component" value="Chromosome"/>
</dbReference>
<dbReference type="InterPro" id="IPR018511">
    <property type="entry name" value="Hemolysin-typ_Ca-bd_CS"/>
</dbReference>
<keyword evidence="6" id="KW-0843">Virulence</keyword>
<gene>
    <name evidence="9" type="ORF">HK414_27930</name>
</gene>
<feature type="region of interest" description="Disordered" evidence="8">
    <location>
        <begin position="830"/>
        <end position="871"/>
    </location>
</feature>
<keyword evidence="4" id="KW-0800">Toxin</keyword>
<dbReference type="PRINTS" id="PR01488">
    <property type="entry name" value="RTXTOXINA"/>
</dbReference>
<dbReference type="SUPFAM" id="SSF51120">
    <property type="entry name" value="beta-Roll"/>
    <property type="match status" value="6"/>
</dbReference>
<evidence type="ECO:0008006" key="11">
    <source>
        <dbReference type="Google" id="ProtNLM"/>
    </source>
</evidence>
<sequence length="947" mass="95936">MEGGAGNDTYVVDVAGDEILLETAGTGIDTVVSAVTKVLGEHLEHLTLSGAAAIDGTGNAANNLIRGNTGANVLRGLAGEDTLEGDLGDDTYHVEDAGDVVNESTLAGGGNDTIVTALNGYSLATRDYVENLTLTGNARIGVGNGLANRLKGNDLANDLSAGDGDDTLDGGGGVDTLRGGADNDTYIVDVASDNIAEEEASGTDTIVASFSISLVEQVTGGVTPVLRWANFENLTLAGTAAIDATGNELGNKLVGNSAANVLQGGLGNDTMEGGGGNDTYHVDAAGDVVTETDSTTAGGTDLVKTSLNVYAVGANVENVTFTGSGNFVGTGNSLANYITGGTELDILEGGTGNDTLDGGGKADTMRGGTGNDTYYVDSASDVLEESNATDGGNDRVNSSVTWVLDAGNTEAPRFESLVLTGTRNINGTGNSLANQMVGNNGNNVLDGKGGADIMIGGAGNDIYYYSSGDQIFENGEGGGIDTVRTDLTSYALPGTLENPEFIFAAGQTVVGVQGVGNILANKLQGNAGKDFLDGSLGNDEVRGPAGDDTLFGGLDNDKVYGGTGKDHTSGGAGNDTLSGEDGNDAMFGGSGADSLLGGAGDDLMFADGDGLKTGNTYDVKGTVNTLKGGLGNDQLSGGIGNDRLYGEDGTDRMFGGAGNDLLDGGAGKDIMDGGTGYDTMAGGASDDTYYVDSKYDVISESRTGGIDTVVSTVSRVLGSYREYLLLAGKANLSATGNTLANKLFGNDGDNVIDGASGADTMVGGKGNDTYHVDNMKDAIGEAKGGGTDQSSPASASAWRLPENLTLTGKADITGAGNTLANRILGNSGNNSLIGNGGQGHHHRRQGQRHLLRGRRRRDRRGERRRHRPVVASASRTLGANEENLLFRGTKGYKGAGNALDNVLLGSAAGDLLDGGAGNDQCWGRRATTRCAAATATTAWSAARARTT</sequence>
<reference evidence="9 10" key="1">
    <citation type="submission" date="2020-05" db="EMBL/GenBank/DDBJ databases">
        <title>Ramlibacter rhizophilus sp. nov., isolated from rhizosphere soil of national flower Mugunghwa from South Korea.</title>
        <authorList>
            <person name="Zheng-Fei Y."/>
            <person name="Huan T."/>
        </authorList>
    </citation>
    <scope>NUCLEOTIDE SEQUENCE [LARGE SCALE GENOMIC DNA]</scope>
    <source>
        <strain evidence="9 10">H242</strain>
    </source>
</reference>
<evidence type="ECO:0000313" key="10">
    <source>
        <dbReference type="Proteomes" id="UP000500826"/>
    </source>
</evidence>
<evidence type="ECO:0000256" key="8">
    <source>
        <dbReference type="SAM" id="MobiDB-lite"/>
    </source>
</evidence>
<evidence type="ECO:0000256" key="3">
    <source>
        <dbReference type="ARBA" id="ARBA00022525"/>
    </source>
</evidence>
<keyword evidence="7" id="KW-0472">Membrane</keyword>
<keyword evidence="3" id="KW-0964">Secreted</keyword>
<dbReference type="PROSITE" id="PS00330">
    <property type="entry name" value="HEMOLYSIN_CALCIUM"/>
    <property type="match status" value="2"/>
</dbReference>
<keyword evidence="10" id="KW-1185">Reference proteome</keyword>
<dbReference type="InterPro" id="IPR003995">
    <property type="entry name" value="RTX_toxin_determinant-A"/>
</dbReference>
<dbReference type="Pfam" id="PF00353">
    <property type="entry name" value="HemolysinCabind"/>
    <property type="match status" value="12"/>
</dbReference>
<dbReference type="InterPro" id="IPR011049">
    <property type="entry name" value="Serralysin-like_metalloprot_C"/>
</dbReference>
<dbReference type="InterPro" id="IPR050557">
    <property type="entry name" value="RTX_toxin/Mannuronan_C5-epim"/>
</dbReference>
<evidence type="ECO:0000256" key="7">
    <source>
        <dbReference type="ARBA" id="ARBA00023136"/>
    </source>
</evidence>
<evidence type="ECO:0000256" key="2">
    <source>
        <dbReference type="ARBA" id="ARBA00004613"/>
    </source>
</evidence>
<dbReference type="PANTHER" id="PTHR38340:SF1">
    <property type="entry name" value="S-LAYER PROTEIN"/>
    <property type="match status" value="1"/>
</dbReference>
<organism evidence="9 10">
    <name type="scientific">Ramlibacter terrae</name>
    <dbReference type="NCBI Taxonomy" id="2732511"/>
    <lineage>
        <taxon>Bacteria</taxon>
        <taxon>Pseudomonadati</taxon>
        <taxon>Pseudomonadota</taxon>
        <taxon>Betaproteobacteria</taxon>
        <taxon>Burkholderiales</taxon>
        <taxon>Comamonadaceae</taxon>
        <taxon>Ramlibacter</taxon>
    </lineage>
</organism>
<accession>A0ABX6P867</accession>
<name>A0ABX6P867_9BURK</name>
<dbReference type="Gene3D" id="2.150.10.10">
    <property type="entry name" value="Serralysin-like metalloprotease, C-terminal"/>
    <property type="match status" value="5"/>
</dbReference>
<dbReference type="PANTHER" id="PTHR38340">
    <property type="entry name" value="S-LAYER PROTEIN"/>
    <property type="match status" value="1"/>
</dbReference>
<dbReference type="InterPro" id="IPR001343">
    <property type="entry name" value="Hemolysn_Ca-bd"/>
</dbReference>
<protein>
    <recommendedName>
        <fullName evidence="11">Calcium-binding protein</fullName>
    </recommendedName>
</protein>